<keyword evidence="2" id="KW-1185">Reference proteome</keyword>
<name>A0A2R6WY98_MARPO</name>
<gene>
    <name evidence="1" type="ORF">MARPO_0049s0108</name>
</gene>
<protein>
    <submittedName>
        <fullName evidence="1">Uncharacterized protein</fullName>
    </submittedName>
</protein>
<evidence type="ECO:0000313" key="2">
    <source>
        <dbReference type="Proteomes" id="UP000244005"/>
    </source>
</evidence>
<organism evidence="1 2">
    <name type="scientific">Marchantia polymorpha</name>
    <name type="common">Common liverwort</name>
    <name type="synonym">Marchantia aquatica</name>
    <dbReference type="NCBI Taxonomy" id="3197"/>
    <lineage>
        <taxon>Eukaryota</taxon>
        <taxon>Viridiplantae</taxon>
        <taxon>Streptophyta</taxon>
        <taxon>Embryophyta</taxon>
        <taxon>Marchantiophyta</taxon>
        <taxon>Marchantiopsida</taxon>
        <taxon>Marchantiidae</taxon>
        <taxon>Marchantiales</taxon>
        <taxon>Marchantiaceae</taxon>
        <taxon>Marchantia</taxon>
    </lineage>
</organism>
<proteinExistence type="predicted"/>
<dbReference type="Gramene" id="Mp3g19260.1">
    <property type="protein sequence ID" value="Mp3g19260.1.cds1"/>
    <property type="gene ID" value="Mp3g19260"/>
</dbReference>
<dbReference type="AlphaFoldDB" id="A0A2R6WY98"/>
<dbReference type="EMBL" id="KZ772721">
    <property type="protein sequence ID" value="PTQ38832.1"/>
    <property type="molecule type" value="Genomic_DNA"/>
</dbReference>
<dbReference type="Proteomes" id="UP000244005">
    <property type="component" value="Unassembled WGS sequence"/>
</dbReference>
<accession>A0A2R6WY98</accession>
<sequence>MLLCVSSLLRSRIAASDALRLSSSAMGSVRDAVCGPRFLLLLSVRHAYEISLCCVGLPTFNRSFAHFRTHLIDPCTYVFVQTLILCADLDANQSIGRRSLLLGYQGWCEVVVYKCLFLLTDKSIHLSPVKSSSLSRPCYLQHGRWRQMEAAWRQDLST</sequence>
<evidence type="ECO:0000313" key="1">
    <source>
        <dbReference type="EMBL" id="PTQ38832.1"/>
    </source>
</evidence>
<reference evidence="2" key="1">
    <citation type="journal article" date="2017" name="Cell">
        <title>Insights into land plant evolution garnered from the Marchantia polymorpha genome.</title>
        <authorList>
            <person name="Bowman J.L."/>
            <person name="Kohchi T."/>
            <person name="Yamato K.T."/>
            <person name="Jenkins J."/>
            <person name="Shu S."/>
            <person name="Ishizaki K."/>
            <person name="Yamaoka S."/>
            <person name="Nishihama R."/>
            <person name="Nakamura Y."/>
            <person name="Berger F."/>
            <person name="Adam C."/>
            <person name="Aki S.S."/>
            <person name="Althoff F."/>
            <person name="Araki T."/>
            <person name="Arteaga-Vazquez M.A."/>
            <person name="Balasubrmanian S."/>
            <person name="Barry K."/>
            <person name="Bauer D."/>
            <person name="Boehm C.R."/>
            <person name="Briginshaw L."/>
            <person name="Caballero-Perez J."/>
            <person name="Catarino B."/>
            <person name="Chen F."/>
            <person name="Chiyoda S."/>
            <person name="Chovatia M."/>
            <person name="Davies K.M."/>
            <person name="Delmans M."/>
            <person name="Demura T."/>
            <person name="Dierschke T."/>
            <person name="Dolan L."/>
            <person name="Dorantes-Acosta A.E."/>
            <person name="Eklund D.M."/>
            <person name="Florent S.N."/>
            <person name="Flores-Sandoval E."/>
            <person name="Fujiyama A."/>
            <person name="Fukuzawa H."/>
            <person name="Galik B."/>
            <person name="Grimanelli D."/>
            <person name="Grimwood J."/>
            <person name="Grossniklaus U."/>
            <person name="Hamada T."/>
            <person name="Haseloff J."/>
            <person name="Hetherington A.J."/>
            <person name="Higo A."/>
            <person name="Hirakawa Y."/>
            <person name="Hundley H.N."/>
            <person name="Ikeda Y."/>
            <person name="Inoue K."/>
            <person name="Inoue S.I."/>
            <person name="Ishida S."/>
            <person name="Jia Q."/>
            <person name="Kakita M."/>
            <person name="Kanazawa T."/>
            <person name="Kawai Y."/>
            <person name="Kawashima T."/>
            <person name="Kennedy M."/>
            <person name="Kinose K."/>
            <person name="Kinoshita T."/>
            <person name="Kohara Y."/>
            <person name="Koide E."/>
            <person name="Komatsu K."/>
            <person name="Kopischke S."/>
            <person name="Kubo M."/>
            <person name="Kyozuka J."/>
            <person name="Lagercrantz U."/>
            <person name="Lin S.S."/>
            <person name="Lindquist E."/>
            <person name="Lipzen A.M."/>
            <person name="Lu C.W."/>
            <person name="De Luna E."/>
            <person name="Martienssen R.A."/>
            <person name="Minamino N."/>
            <person name="Mizutani M."/>
            <person name="Mizutani M."/>
            <person name="Mochizuki N."/>
            <person name="Monte I."/>
            <person name="Mosher R."/>
            <person name="Nagasaki H."/>
            <person name="Nakagami H."/>
            <person name="Naramoto S."/>
            <person name="Nishitani K."/>
            <person name="Ohtani M."/>
            <person name="Okamoto T."/>
            <person name="Okumura M."/>
            <person name="Phillips J."/>
            <person name="Pollak B."/>
            <person name="Reinders A."/>
            <person name="Rovekamp M."/>
            <person name="Sano R."/>
            <person name="Sawa S."/>
            <person name="Schmid M.W."/>
            <person name="Shirakawa M."/>
            <person name="Solano R."/>
            <person name="Spunde A."/>
            <person name="Suetsugu N."/>
            <person name="Sugano S."/>
            <person name="Sugiyama A."/>
            <person name="Sun R."/>
            <person name="Suzuki Y."/>
            <person name="Takenaka M."/>
            <person name="Takezawa D."/>
            <person name="Tomogane H."/>
            <person name="Tsuzuki M."/>
            <person name="Ueda T."/>
            <person name="Umeda M."/>
            <person name="Ward J.M."/>
            <person name="Watanabe Y."/>
            <person name="Yazaki K."/>
            <person name="Yokoyama R."/>
            <person name="Yoshitake Y."/>
            <person name="Yotsui I."/>
            <person name="Zachgo S."/>
            <person name="Schmutz J."/>
        </authorList>
    </citation>
    <scope>NUCLEOTIDE SEQUENCE [LARGE SCALE GENOMIC DNA]</scope>
    <source>
        <strain evidence="2">Tak-1</strain>
    </source>
</reference>